<sequence length="61" mass="6597">MLSDGTVTEFNGGPDSEPGHAVVEVTLSRAQVESFLSRMRAEGLQARLSARLAPVERTVNR</sequence>
<protein>
    <submittedName>
        <fullName evidence="1">Uncharacterized protein</fullName>
    </submittedName>
</protein>
<reference evidence="2" key="1">
    <citation type="journal article" date="2019" name="Int. J. Syst. Evol. Microbiol.">
        <title>The Global Catalogue of Microorganisms (GCM) 10K type strain sequencing project: providing services to taxonomists for standard genome sequencing and annotation.</title>
        <authorList>
            <consortium name="The Broad Institute Genomics Platform"/>
            <consortium name="The Broad Institute Genome Sequencing Center for Infectious Disease"/>
            <person name="Wu L."/>
            <person name="Ma J."/>
        </authorList>
    </citation>
    <scope>NUCLEOTIDE SEQUENCE [LARGE SCALE GENOMIC DNA]</scope>
    <source>
        <strain evidence="2">JCM 11136</strain>
    </source>
</reference>
<evidence type="ECO:0000313" key="1">
    <source>
        <dbReference type="EMBL" id="GAA0951706.1"/>
    </source>
</evidence>
<evidence type="ECO:0000313" key="2">
    <source>
        <dbReference type="Proteomes" id="UP001501578"/>
    </source>
</evidence>
<proteinExistence type="predicted"/>
<dbReference type="Proteomes" id="UP001501578">
    <property type="component" value="Unassembled WGS sequence"/>
</dbReference>
<keyword evidence="2" id="KW-1185">Reference proteome</keyword>
<comment type="caution">
    <text evidence="1">The sequence shown here is derived from an EMBL/GenBank/DDBJ whole genome shotgun (WGS) entry which is preliminary data.</text>
</comment>
<gene>
    <name evidence="1" type="ORF">GCM10009560_72730</name>
</gene>
<name>A0ABP4BLX3_9ACTN</name>
<organism evidence="1 2">
    <name type="scientific">Nonomuraea longicatena</name>
    <dbReference type="NCBI Taxonomy" id="83682"/>
    <lineage>
        <taxon>Bacteria</taxon>
        <taxon>Bacillati</taxon>
        <taxon>Actinomycetota</taxon>
        <taxon>Actinomycetes</taxon>
        <taxon>Streptosporangiales</taxon>
        <taxon>Streptosporangiaceae</taxon>
        <taxon>Nonomuraea</taxon>
    </lineage>
</organism>
<accession>A0ABP4BLX3</accession>
<dbReference type="EMBL" id="BAAAHQ010000051">
    <property type="protein sequence ID" value="GAA0951706.1"/>
    <property type="molecule type" value="Genomic_DNA"/>
</dbReference>